<dbReference type="Proteomes" id="UP000184206">
    <property type="component" value="Unassembled WGS sequence"/>
</dbReference>
<dbReference type="Pfam" id="PF02826">
    <property type="entry name" value="2-Hacid_dh_C"/>
    <property type="match status" value="1"/>
</dbReference>
<evidence type="ECO:0000313" key="7">
    <source>
        <dbReference type="Proteomes" id="UP000184206"/>
    </source>
</evidence>
<keyword evidence="2 3" id="KW-0560">Oxidoreductase</keyword>
<accession>A0A1M7FH57</accession>
<dbReference type="GO" id="GO:0030267">
    <property type="term" value="F:glyoxylate reductase (NADPH) activity"/>
    <property type="evidence" value="ECO:0007669"/>
    <property type="project" value="TreeGrafter"/>
</dbReference>
<dbReference type="STRING" id="1123231.SAMN02745189_01452"/>
<dbReference type="Gene3D" id="3.40.50.720">
    <property type="entry name" value="NAD(P)-binding Rossmann-like Domain"/>
    <property type="match status" value="2"/>
</dbReference>
<evidence type="ECO:0000256" key="2">
    <source>
        <dbReference type="ARBA" id="ARBA00023002"/>
    </source>
</evidence>
<dbReference type="OrthoDB" id="9805416at2"/>
<dbReference type="GO" id="GO:0051287">
    <property type="term" value="F:NAD binding"/>
    <property type="evidence" value="ECO:0007669"/>
    <property type="project" value="InterPro"/>
</dbReference>
<feature type="domain" description="D-isomer specific 2-hydroxyacid dehydrogenase catalytic" evidence="4">
    <location>
        <begin position="5"/>
        <end position="318"/>
    </location>
</feature>
<comment type="similarity">
    <text evidence="1 3">Belongs to the D-isomer specific 2-hydroxyacid dehydrogenase family.</text>
</comment>
<evidence type="ECO:0000256" key="1">
    <source>
        <dbReference type="ARBA" id="ARBA00005854"/>
    </source>
</evidence>
<dbReference type="Pfam" id="PF00389">
    <property type="entry name" value="2-Hacid_dh"/>
    <property type="match status" value="1"/>
</dbReference>
<reference evidence="6 7" key="1">
    <citation type="submission" date="2016-11" db="EMBL/GenBank/DDBJ databases">
        <authorList>
            <person name="Jaros S."/>
            <person name="Januszkiewicz K."/>
            <person name="Wedrychowicz H."/>
        </authorList>
    </citation>
    <scope>NUCLEOTIDE SEQUENCE [LARGE SCALE GENOMIC DNA]</scope>
    <source>
        <strain evidence="6 7">DSM 16010</strain>
    </source>
</reference>
<organism evidence="6 7">
    <name type="scientific">Lacicoccus alkaliphilus DSM 16010</name>
    <dbReference type="NCBI Taxonomy" id="1123231"/>
    <lineage>
        <taxon>Bacteria</taxon>
        <taxon>Bacillati</taxon>
        <taxon>Bacillota</taxon>
        <taxon>Bacilli</taxon>
        <taxon>Bacillales</taxon>
        <taxon>Salinicoccaceae</taxon>
        <taxon>Lacicoccus</taxon>
    </lineage>
</organism>
<dbReference type="PANTHER" id="PTHR10996:SF283">
    <property type="entry name" value="GLYOXYLATE_HYDROXYPYRUVATE REDUCTASE B"/>
    <property type="match status" value="1"/>
</dbReference>
<evidence type="ECO:0000313" key="6">
    <source>
        <dbReference type="EMBL" id="SHM03404.1"/>
    </source>
</evidence>
<dbReference type="SUPFAM" id="SSF52283">
    <property type="entry name" value="Formate/glycerate dehydrogenase catalytic domain-like"/>
    <property type="match status" value="1"/>
</dbReference>
<evidence type="ECO:0000259" key="5">
    <source>
        <dbReference type="Pfam" id="PF02826"/>
    </source>
</evidence>
<keyword evidence="7" id="KW-1185">Reference proteome</keyword>
<gene>
    <name evidence="6" type="ORF">SAMN02745189_01452</name>
</gene>
<dbReference type="CDD" id="cd05301">
    <property type="entry name" value="GDH"/>
    <property type="match status" value="1"/>
</dbReference>
<evidence type="ECO:0000256" key="3">
    <source>
        <dbReference type="RuleBase" id="RU003719"/>
    </source>
</evidence>
<dbReference type="GO" id="GO:0016618">
    <property type="term" value="F:hydroxypyruvate reductase [NAD(P)H] activity"/>
    <property type="evidence" value="ECO:0007669"/>
    <property type="project" value="TreeGrafter"/>
</dbReference>
<dbReference type="FunFam" id="3.40.50.720:FF:000462">
    <property type="entry name" value="Glyoxylate reductase (NADP+)"/>
    <property type="match status" value="1"/>
</dbReference>
<dbReference type="InterPro" id="IPR006140">
    <property type="entry name" value="D-isomer_DH_NAD-bd"/>
</dbReference>
<dbReference type="SUPFAM" id="SSF51735">
    <property type="entry name" value="NAD(P)-binding Rossmann-fold domains"/>
    <property type="match status" value="1"/>
</dbReference>
<dbReference type="InterPro" id="IPR036291">
    <property type="entry name" value="NAD(P)-bd_dom_sf"/>
</dbReference>
<feature type="domain" description="D-isomer specific 2-hydroxyacid dehydrogenase NAD-binding" evidence="5">
    <location>
        <begin position="110"/>
        <end position="287"/>
    </location>
</feature>
<dbReference type="InterPro" id="IPR006139">
    <property type="entry name" value="D-isomer_2_OHA_DH_cat_dom"/>
</dbReference>
<dbReference type="AlphaFoldDB" id="A0A1M7FH57"/>
<dbReference type="PROSITE" id="PS00065">
    <property type="entry name" value="D_2_HYDROXYACID_DH_1"/>
    <property type="match status" value="1"/>
</dbReference>
<dbReference type="PANTHER" id="PTHR10996">
    <property type="entry name" value="2-HYDROXYACID DEHYDROGENASE-RELATED"/>
    <property type="match status" value="1"/>
</dbReference>
<name>A0A1M7FH57_9BACL</name>
<dbReference type="RefSeq" id="WP_072709809.1">
    <property type="nucleotide sequence ID" value="NZ_FRCF01000004.1"/>
</dbReference>
<dbReference type="InterPro" id="IPR050223">
    <property type="entry name" value="D-isomer_2-hydroxyacid_DH"/>
</dbReference>
<dbReference type="EMBL" id="FRCF01000004">
    <property type="protein sequence ID" value="SHM03404.1"/>
    <property type="molecule type" value="Genomic_DNA"/>
</dbReference>
<protein>
    <submittedName>
        <fullName evidence="6">Lactate dehydrogenase</fullName>
    </submittedName>
</protein>
<dbReference type="InterPro" id="IPR029752">
    <property type="entry name" value="D-isomer_DH_CS1"/>
</dbReference>
<dbReference type="GO" id="GO:0005829">
    <property type="term" value="C:cytosol"/>
    <property type="evidence" value="ECO:0007669"/>
    <property type="project" value="TreeGrafter"/>
</dbReference>
<sequence length="319" mass="35295">MAKKVVVTRQIKDEHLNQLKEKYEVFMWDSAGDPMPKKRFLEEMEDADAALTMLSEKVDAEVFEAAKELKVVSNLAVGFDNIDLEAAEKNDVIIANTPDVLTETTAELAFTLMLTSARRIIEANRELESGDWTGWSPYHMAGTDVYGKTVGIFGMGAIGAAFARRLKGFDCRVIYHNRSESKYAADLDAKLVSFDELLEQSDFVLCAAPLTEETKYKFDQEAFGKMQDHAHFINIGRGAHVVETDLKKAVETGDIAAAALDVYDGEPISKDHPFIGMDNMTLLPHIGSASVATRDDMVQLCVDNITHVLEGKAPLTQVK</sequence>
<evidence type="ECO:0000259" key="4">
    <source>
        <dbReference type="Pfam" id="PF00389"/>
    </source>
</evidence>
<proteinExistence type="inferred from homology"/>